<dbReference type="Gene3D" id="3.40.50.720">
    <property type="entry name" value="NAD(P)-binding Rossmann-like Domain"/>
    <property type="match status" value="1"/>
</dbReference>
<sequence>MTRSYNVCVIGAGRWGKNHIRTLSEMGALGGVVESDSEVLNSLK</sequence>
<accession>A0A383BJ61</accession>
<name>A0A383BJ61_9ZZZZ</name>
<protein>
    <recommendedName>
        <fullName evidence="2">Gfo/Idh/MocA-like oxidoreductase N-terminal domain-containing protein</fullName>
    </recommendedName>
</protein>
<evidence type="ECO:0000313" key="1">
    <source>
        <dbReference type="EMBL" id="SVE20226.1"/>
    </source>
</evidence>
<gene>
    <name evidence="1" type="ORF">METZ01_LOCUS473080</name>
</gene>
<dbReference type="SUPFAM" id="SSF51984">
    <property type="entry name" value="MurCD N-terminal domain"/>
    <property type="match status" value="1"/>
</dbReference>
<dbReference type="EMBL" id="UINC01201058">
    <property type="protein sequence ID" value="SVE20226.1"/>
    <property type="molecule type" value="Genomic_DNA"/>
</dbReference>
<evidence type="ECO:0008006" key="2">
    <source>
        <dbReference type="Google" id="ProtNLM"/>
    </source>
</evidence>
<dbReference type="AlphaFoldDB" id="A0A383BJ61"/>
<organism evidence="1">
    <name type="scientific">marine metagenome</name>
    <dbReference type="NCBI Taxonomy" id="408172"/>
    <lineage>
        <taxon>unclassified sequences</taxon>
        <taxon>metagenomes</taxon>
        <taxon>ecological metagenomes</taxon>
    </lineage>
</organism>
<proteinExistence type="predicted"/>
<feature type="non-terminal residue" evidence="1">
    <location>
        <position position="44"/>
    </location>
</feature>
<reference evidence="1" key="1">
    <citation type="submission" date="2018-05" db="EMBL/GenBank/DDBJ databases">
        <authorList>
            <person name="Lanie J.A."/>
            <person name="Ng W.-L."/>
            <person name="Kazmierczak K.M."/>
            <person name="Andrzejewski T.M."/>
            <person name="Davidsen T.M."/>
            <person name="Wayne K.J."/>
            <person name="Tettelin H."/>
            <person name="Glass J.I."/>
            <person name="Rusch D."/>
            <person name="Podicherti R."/>
            <person name="Tsui H.-C.T."/>
            <person name="Winkler M.E."/>
        </authorList>
    </citation>
    <scope>NUCLEOTIDE SEQUENCE</scope>
</reference>